<dbReference type="EMBL" id="MLCB01000146">
    <property type="protein sequence ID" value="OJI93342.1"/>
    <property type="molecule type" value="Genomic_DNA"/>
</dbReference>
<organism evidence="1 2">
    <name type="scientific">Planktotalea frisia</name>
    <dbReference type="NCBI Taxonomy" id="696762"/>
    <lineage>
        <taxon>Bacteria</taxon>
        <taxon>Pseudomonadati</taxon>
        <taxon>Pseudomonadota</taxon>
        <taxon>Alphaproteobacteria</taxon>
        <taxon>Rhodobacterales</taxon>
        <taxon>Paracoccaceae</taxon>
        <taxon>Planktotalea</taxon>
    </lineage>
</organism>
<dbReference type="OrthoDB" id="7856070at2"/>
<gene>
    <name evidence="1" type="ORF">PFRI_24670</name>
</gene>
<comment type="caution">
    <text evidence="1">The sequence shown here is derived from an EMBL/GenBank/DDBJ whole genome shotgun (WGS) entry which is preliminary data.</text>
</comment>
<accession>A0A1L9NVY2</accession>
<dbReference type="SUPFAM" id="SSF54427">
    <property type="entry name" value="NTF2-like"/>
    <property type="match status" value="1"/>
</dbReference>
<reference evidence="1 2" key="1">
    <citation type="submission" date="2016-10" db="EMBL/GenBank/DDBJ databases">
        <title>Genome sequence of Planktotalea frisia SH6-1.</title>
        <authorList>
            <person name="Poehlein A."/>
            <person name="Bakenhus I."/>
            <person name="Voget S."/>
            <person name="Brinkhoff T."/>
            <person name="Simon M."/>
        </authorList>
    </citation>
    <scope>NUCLEOTIDE SEQUENCE [LARGE SCALE GENOMIC DNA]</scope>
    <source>
        <strain evidence="1 2">SH6-1</strain>
    </source>
</reference>
<dbReference type="Gene3D" id="3.10.450.50">
    <property type="match status" value="1"/>
</dbReference>
<protein>
    <recommendedName>
        <fullName evidence="3">SnoaL-like domain protein</fullName>
    </recommendedName>
</protein>
<dbReference type="STRING" id="696762.PFRI_24670"/>
<dbReference type="AlphaFoldDB" id="A0A1L9NVY2"/>
<evidence type="ECO:0000313" key="1">
    <source>
        <dbReference type="EMBL" id="OJI93342.1"/>
    </source>
</evidence>
<keyword evidence="2" id="KW-1185">Reference proteome</keyword>
<dbReference type="Proteomes" id="UP000184514">
    <property type="component" value="Unassembled WGS sequence"/>
</dbReference>
<sequence>MSLYQKLTKVMNDRNVDDYAKLLHEDAEIIFHKSGNQFTKTEWVSMAAGMMTNPKFVNDASRCVYENDEILVSHDFMSYPDDTKEAVMLVCMIKDGKIIRMETGATPLA</sequence>
<name>A0A1L9NVY2_9RHOB</name>
<dbReference type="InterPro" id="IPR032710">
    <property type="entry name" value="NTF2-like_dom_sf"/>
</dbReference>
<evidence type="ECO:0008006" key="3">
    <source>
        <dbReference type="Google" id="ProtNLM"/>
    </source>
</evidence>
<proteinExistence type="predicted"/>
<evidence type="ECO:0000313" key="2">
    <source>
        <dbReference type="Proteomes" id="UP000184514"/>
    </source>
</evidence>